<evidence type="ECO:0000313" key="4">
    <source>
        <dbReference type="Proteomes" id="UP001302812"/>
    </source>
</evidence>
<dbReference type="SUPFAM" id="SSF54909">
    <property type="entry name" value="Dimeric alpha+beta barrel"/>
    <property type="match status" value="1"/>
</dbReference>
<dbReference type="EMBL" id="MU853378">
    <property type="protein sequence ID" value="KAK4107221.1"/>
    <property type="molecule type" value="Genomic_DNA"/>
</dbReference>
<dbReference type="InterPro" id="IPR011008">
    <property type="entry name" value="Dimeric_a/b-barrel"/>
</dbReference>
<dbReference type="InterPro" id="IPR009799">
    <property type="entry name" value="EthD_dom"/>
</dbReference>
<sequence>MAEQQQQMPMLKISMLHHRDRSKDEETWMKWYLEEQIPRFIAVVHKHGIERCELYLTPDPFKEKFQADLDTFKGGRDAGWKMASYDAATIYWVSDPQKLRNLVSDPEYQKIIEFEKGWIDQNRVDVQAGTQYTFIENGSIVNTVTKAYD</sequence>
<accession>A0AAN6QGZ9</accession>
<reference evidence="3" key="1">
    <citation type="journal article" date="2023" name="Mol. Phylogenet. Evol.">
        <title>Genome-scale phylogeny and comparative genomics of the fungal order Sordariales.</title>
        <authorList>
            <person name="Hensen N."/>
            <person name="Bonometti L."/>
            <person name="Westerberg I."/>
            <person name="Brannstrom I.O."/>
            <person name="Guillou S."/>
            <person name="Cros-Aarteil S."/>
            <person name="Calhoun S."/>
            <person name="Haridas S."/>
            <person name="Kuo A."/>
            <person name="Mondo S."/>
            <person name="Pangilinan J."/>
            <person name="Riley R."/>
            <person name="LaButti K."/>
            <person name="Andreopoulos B."/>
            <person name="Lipzen A."/>
            <person name="Chen C."/>
            <person name="Yan M."/>
            <person name="Daum C."/>
            <person name="Ng V."/>
            <person name="Clum A."/>
            <person name="Steindorff A."/>
            <person name="Ohm R.A."/>
            <person name="Martin F."/>
            <person name="Silar P."/>
            <person name="Natvig D.O."/>
            <person name="Lalanne C."/>
            <person name="Gautier V."/>
            <person name="Ament-Velasquez S.L."/>
            <person name="Kruys A."/>
            <person name="Hutchinson M.I."/>
            <person name="Powell A.J."/>
            <person name="Barry K."/>
            <person name="Miller A.N."/>
            <person name="Grigoriev I.V."/>
            <person name="Debuchy R."/>
            <person name="Gladieux P."/>
            <person name="Hiltunen Thoren M."/>
            <person name="Johannesson H."/>
        </authorList>
    </citation>
    <scope>NUCLEOTIDE SEQUENCE</scope>
    <source>
        <strain evidence="3">CBS 508.74</strain>
    </source>
</reference>
<keyword evidence="4" id="KW-1185">Reference proteome</keyword>
<comment type="similarity">
    <text evidence="1">Belongs to the tpcK family.</text>
</comment>
<proteinExistence type="inferred from homology"/>
<feature type="domain" description="EthD" evidence="2">
    <location>
        <begin position="24"/>
        <end position="120"/>
    </location>
</feature>
<reference evidence="3" key="2">
    <citation type="submission" date="2023-05" db="EMBL/GenBank/DDBJ databases">
        <authorList>
            <consortium name="Lawrence Berkeley National Laboratory"/>
            <person name="Steindorff A."/>
            <person name="Hensen N."/>
            <person name="Bonometti L."/>
            <person name="Westerberg I."/>
            <person name="Brannstrom I.O."/>
            <person name="Guillou S."/>
            <person name="Cros-Aarteil S."/>
            <person name="Calhoun S."/>
            <person name="Haridas S."/>
            <person name="Kuo A."/>
            <person name="Mondo S."/>
            <person name="Pangilinan J."/>
            <person name="Riley R."/>
            <person name="Labutti K."/>
            <person name="Andreopoulos B."/>
            <person name="Lipzen A."/>
            <person name="Chen C."/>
            <person name="Yanf M."/>
            <person name="Daum C."/>
            <person name="Ng V."/>
            <person name="Clum A."/>
            <person name="Ohm R."/>
            <person name="Martin F."/>
            <person name="Silar P."/>
            <person name="Natvig D."/>
            <person name="Lalanne C."/>
            <person name="Gautier V."/>
            <person name="Ament-Velasquez S.L."/>
            <person name="Kruys A."/>
            <person name="Hutchinson M.I."/>
            <person name="Powell A.J."/>
            <person name="Barry K."/>
            <person name="Miller A.N."/>
            <person name="Grigoriev I.V."/>
            <person name="Debuchy R."/>
            <person name="Gladieux P."/>
            <person name="Thoren M.H."/>
            <person name="Johannesson H."/>
        </authorList>
    </citation>
    <scope>NUCLEOTIDE SEQUENCE</scope>
    <source>
        <strain evidence="3">CBS 508.74</strain>
    </source>
</reference>
<dbReference type="GeneID" id="89941278"/>
<evidence type="ECO:0000256" key="1">
    <source>
        <dbReference type="ARBA" id="ARBA00005986"/>
    </source>
</evidence>
<dbReference type="Pfam" id="PF07110">
    <property type="entry name" value="EthD"/>
    <property type="match status" value="1"/>
</dbReference>
<dbReference type="GO" id="GO:0016491">
    <property type="term" value="F:oxidoreductase activity"/>
    <property type="evidence" value="ECO:0007669"/>
    <property type="project" value="InterPro"/>
</dbReference>
<protein>
    <recommendedName>
        <fullName evidence="2">EthD domain-containing protein</fullName>
    </recommendedName>
</protein>
<name>A0AAN6QGZ9_9PEZI</name>
<comment type="caution">
    <text evidence="3">The sequence shown here is derived from an EMBL/GenBank/DDBJ whole genome shotgun (WGS) entry which is preliminary data.</text>
</comment>
<dbReference type="RefSeq" id="XP_064664791.1">
    <property type="nucleotide sequence ID" value="XM_064817153.1"/>
</dbReference>
<evidence type="ECO:0000313" key="3">
    <source>
        <dbReference type="EMBL" id="KAK4107221.1"/>
    </source>
</evidence>
<dbReference type="Proteomes" id="UP001302812">
    <property type="component" value="Unassembled WGS sequence"/>
</dbReference>
<gene>
    <name evidence="3" type="ORF">N656DRAFT_793315</name>
</gene>
<dbReference type="Gene3D" id="3.30.70.100">
    <property type="match status" value="1"/>
</dbReference>
<organism evidence="3 4">
    <name type="scientific">Canariomyces notabilis</name>
    <dbReference type="NCBI Taxonomy" id="2074819"/>
    <lineage>
        <taxon>Eukaryota</taxon>
        <taxon>Fungi</taxon>
        <taxon>Dikarya</taxon>
        <taxon>Ascomycota</taxon>
        <taxon>Pezizomycotina</taxon>
        <taxon>Sordariomycetes</taxon>
        <taxon>Sordariomycetidae</taxon>
        <taxon>Sordariales</taxon>
        <taxon>Chaetomiaceae</taxon>
        <taxon>Canariomyces</taxon>
    </lineage>
</organism>
<evidence type="ECO:0000259" key="2">
    <source>
        <dbReference type="Pfam" id="PF07110"/>
    </source>
</evidence>
<dbReference type="AlphaFoldDB" id="A0AAN6QGZ9"/>